<evidence type="ECO:0000256" key="3">
    <source>
        <dbReference type="ARBA" id="ARBA00022771"/>
    </source>
</evidence>
<organism evidence="9 10">
    <name type="scientific">Coniella lustricola</name>
    <dbReference type="NCBI Taxonomy" id="2025994"/>
    <lineage>
        <taxon>Eukaryota</taxon>
        <taxon>Fungi</taxon>
        <taxon>Dikarya</taxon>
        <taxon>Ascomycota</taxon>
        <taxon>Pezizomycotina</taxon>
        <taxon>Sordariomycetes</taxon>
        <taxon>Sordariomycetidae</taxon>
        <taxon>Diaporthales</taxon>
        <taxon>Schizoparmaceae</taxon>
        <taxon>Coniella</taxon>
    </lineage>
</organism>
<dbReference type="PROSITE" id="PS50016">
    <property type="entry name" value="ZF_PHD_2"/>
    <property type="match status" value="1"/>
</dbReference>
<dbReference type="SMART" id="SM00249">
    <property type="entry name" value="PHD"/>
    <property type="match status" value="1"/>
</dbReference>
<dbReference type="OrthoDB" id="5863171at2759"/>
<feature type="domain" description="PHD-type" evidence="8">
    <location>
        <begin position="254"/>
        <end position="310"/>
    </location>
</feature>
<dbReference type="PROSITE" id="PS01359">
    <property type="entry name" value="ZF_PHD_1"/>
    <property type="match status" value="1"/>
</dbReference>
<reference evidence="9 10" key="1">
    <citation type="journal article" date="2018" name="Mycol. Prog.">
        <title>Coniella lustricola, a new species from submerged detritus.</title>
        <authorList>
            <person name="Raudabaugh D.B."/>
            <person name="Iturriaga T."/>
            <person name="Carver A."/>
            <person name="Mondo S."/>
            <person name="Pangilinan J."/>
            <person name="Lipzen A."/>
            <person name="He G."/>
            <person name="Amirebrahimi M."/>
            <person name="Grigoriev I.V."/>
            <person name="Miller A.N."/>
        </authorList>
    </citation>
    <scope>NUCLEOTIDE SEQUENCE [LARGE SCALE GENOMIC DNA]</scope>
    <source>
        <strain evidence="9 10">B22-T-1</strain>
    </source>
</reference>
<feature type="compositionally biased region" description="Polar residues" evidence="7">
    <location>
        <begin position="32"/>
        <end position="47"/>
    </location>
</feature>
<dbReference type="AlphaFoldDB" id="A0A2T3A4T5"/>
<dbReference type="PANTHER" id="PTHR12628:SF10">
    <property type="entry name" value="HOMEOBOX DOMAIN-CONTAINING PROTEIN"/>
    <property type="match status" value="1"/>
</dbReference>
<dbReference type="STRING" id="2025994.A0A2T3A4T5"/>
<keyword evidence="3 6" id="KW-0863">Zinc-finger</keyword>
<evidence type="ECO:0000256" key="6">
    <source>
        <dbReference type="PROSITE-ProRule" id="PRU00146"/>
    </source>
</evidence>
<feature type="compositionally biased region" description="Low complexity" evidence="7">
    <location>
        <begin position="209"/>
        <end position="223"/>
    </location>
</feature>
<accession>A0A2T3A4T5</accession>
<keyword evidence="4" id="KW-0862">Zinc</keyword>
<feature type="compositionally biased region" description="Low complexity" evidence="7">
    <location>
        <begin position="111"/>
        <end position="137"/>
    </location>
</feature>
<name>A0A2T3A4T5_9PEZI</name>
<proteinExistence type="predicted"/>
<evidence type="ECO:0000256" key="1">
    <source>
        <dbReference type="ARBA" id="ARBA00004123"/>
    </source>
</evidence>
<dbReference type="GO" id="GO:0003677">
    <property type="term" value="F:DNA binding"/>
    <property type="evidence" value="ECO:0007669"/>
    <property type="project" value="TreeGrafter"/>
</dbReference>
<dbReference type="Gene3D" id="3.30.40.10">
    <property type="entry name" value="Zinc/RING finger domain, C3HC4 (zinc finger)"/>
    <property type="match status" value="1"/>
</dbReference>
<feature type="compositionally biased region" description="Low complexity" evidence="7">
    <location>
        <begin position="160"/>
        <end position="170"/>
    </location>
</feature>
<evidence type="ECO:0000313" key="10">
    <source>
        <dbReference type="Proteomes" id="UP000241462"/>
    </source>
</evidence>
<dbReference type="InterPro" id="IPR019786">
    <property type="entry name" value="Zinc_finger_PHD-type_CS"/>
</dbReference>
<dbReference type="InParanoid" id="A0A2T3A4T5"/>
<dbReference type="SUPFAM" id="SSF57903">
    <property type="entry name" value="FYVE/PHD zinc finger"/>
    <property type="match status" value="1"/>
</dbReference>
<dbReference type="InterPro" id="IPR011011">
    <property type="entry name" value="Znf_FYVE_PHD"/>
</dbReference>
<keyword evidence="2" id="KW-0479">Metal-binding</keyword>
<evidence type="ECO:0000259" key="8">
    <source>
        <dbReference type="PROSITE" id="PS50016"/>
    </source>
</evidence>
<dbReference type="GO" id="GO:0003682">
    <property type="term" value="F:chromatin binding"/>
    <property type="evidence" value="ECO:0007669"/>
    <property type="project" value="TreeGrafter"/>
</dbReference>
<dbReference type="EMBL" id="KZ678469">
    <property type="protein sequence ID" value="PSR82859.1"/>
    <property type="molecule type" value="Genomic_DNA"/>
</dbReference>
<dbReference type="GO" id="GO:0005634">
    <property type="term" value="C:nucleus"/>
    <property type="evidence" value="ECO:0007669"/>
    <property type="project" value="UniProtKB-SubCell"/>
</dbReference>
<feature type="region of interest" description="Disordered" evidence="7">
    <location>
        <begin position="111"/>
        <end position="233"/>
    </location>
</feature>
<comment type="subcellular location">
    <subcellularLocation>
        <location evidence="1">Nucleus</location>
    </subcellularLocation>
</comment>
<keyword evidence="5" id="KW-0539">Nucleus</keyword>
<evidence type="ECO:0000256" key="5">
    <source>
        <dbReference type="ARBA" id="ARBA00023242"/>
    </source>
</evidence>
<keyword evidence="10" id="KW-1185">Reference proteome</keyword>
<dbReference type="GO" id="GO:0008270">
    <property type="term" value="F:zinc ion binding"/>
    <property type="evidence" value="ECO:0007669"/>
    <property type="project" value="UniProtKB-KW"/>
</dbReference>
<protein>
    <recommendedName>
        <fullName evidence="8">PHD-type domain-containing protein</fullName>
    </recommendedName>
</protein>
<dbReference type="Pfam" id="PF00628">
    <property type="entry name" value="PHD"/>
    <property type="match status" value="1"/>
</dbReference>
<dbReference type="InterPro" id="IPR019787">
    <property type="entry name" value="Znf_PHD-finger"/>
</dbReference>
<evidence type="ECO:0000256" key="4">
    <source>
        <dbReference type="ARBA" id="ARBA00022833"/>
    </source>
</evidence>
<dbReference type="CDD" id="cd15502">
    <property type="entry name" value="PHD_Phf1p_Phf2p_like"/>
    <property type="match status" value="1"/>
</dbReference>
<feature type="region of interest" description="Disordered" evidence="7">
    <location>
        <begin position="1"/>
        <end position="57"/>
    </location>
</feature>
<evidence type="ECO:0000256" key="2">
    <source>
        <dbReference type="ARBA" id="ARBA00022723"/>
    </source>
</evidence>
<sequence>MAADKPTAAAPAASTPAQASTPVPQQQPEPQTLSIKTNTMDQDTKASPTPPRGPYVPQFSAATQMILKRMRGEPGGLGSALAAVTAPGAPLPTFSQPTYDSVRKRVVANMSSGASSVTAAAPSSASSSSASSVLSLPKVGETIGAADTLPFPTPQHRKSLPSSSTGASSSARPGNKRKRSAVEEGLEVLPLAEASDYNEGTVRKHVPKAEPSTASTPPTTTKSGRQILKPDTYDPAAEDKLKKRNQLGKRTTEQALCRKCTRMHSPATNQMVFCDGCNDPWHQRCHEPWISDELVRDPAAKWYCAVCQAKRDRLMPKKKVIVEQPKLGSWAAKPASQKRAYLSALPQADLLNLLMHATELHPDLPIFPMPPENTTTTTSTALSSSSTIASTMPRSLYAEASTGGLFTRAEANPMGAINFIRKIPPSAKKSTIAKARSSPGSLQSKTVAQAQVMRASSGHQLLAAEEDASFTKLWPRPGKGLYSRLPPEADDDRQLVDGNDYDAFSVIIYNEKGKKVEENGVKI</sequence>
<evidence type="ECO:0000313" key="9">
    <source>
        <dbReference type="EMBL" id="PSR82859.1"/>
    </source>
</evidence>
<dbReference type="GO" id="GO:0045814">
    <property type="term" value="P:negative regulation of gene expression, epigenetic"/>
    <property type="evidence" value="ECO:0007669"/>
    <property type="project" value="TreeGrafter"/>
</dbReference>
<evidence type="ECO:0000256" key="7">
    <source>
        <dbReference type="SAM" id="MobiDB-lite"/>
    </source>
</evidence>
<dbReference type="Proteomes" id="UP000241462">
    <property type="component" value="Unassembled WGS sequence"/>
</dbReference>
<dbReference type="InterPro" id="IPR001965">
    <property type="entry name" value="Znf_PHD"/>
</dbReference>
<dbReference type="PANTHER" id="PTHR12628">
    <property type="entry name" value="POLYCOMB-LIKE TRANSCRIPTION FACTOR"/>
    <property type="match status" value="1"/>
</dbReference>
<dbReference type="InterPro" id="IPR013083">
    <property type="entry name" value="Znf_RING/FYVE/PHD"/>
</dbReference>
<gene>
    <name evidence="9" type="ORF">BD289DRAFT_436817</name>
</gene>
<feature type="compositionally biased region" description="Low complexity" evidence="7">
    <location>
        <begin position="1"/>
        <end position="31"/>
    </location>
</feature>